<evidence type="ECO:0000256" key="3">
    <source>
        <dbReference type="ARBA" id="ARBA00023163"/>
    </source>
</evidence>
<dbReference type="Proteomes" id="UP001218231">
    <property type="component" value="Chromosome"/>
</dbReference>
<keyword evidence="1" id="KW-0805">Transcription regulation</keyword>
<accession>A0ABY7TXH3</accession>
<dbReference type="PROSITE" id="PS00356">
    <property type="entry name" value="HTH_LACI_1"/>
    <property type="match status" value="1"/>
</dbReference>
<reference evidence="5 6" key="1">
    <citation type="submission" date="2023-02" db="EMBL/GenBank/DDBJ databases">
        <title>Genome sequence of Novosphingobium humi KACC 19094.</title>
        <authorList>
            <person name="Kim S."/>
            <person name="Heo J."/>
            <person name="Kwon S.-W."/>
        </authorList>
    </citation>
    <scope>NUCLEOTIDE SEQUENCE [LARGE SCALE GENOMIC DNA]</scope>
    <source>
        <strain evidence="5 6">KACC 19094</strain>
    </source>
</reference>
<dbReference type="Gene3D" id="1.10.260.40">
    <property type="entry name" value="lambda repressor-like DNA-binding domains"/>
    <property type="match status" value="1"/>
</dbReference>
<dbReference type="PROSITE" id="PS50932">
    <property type="entry name" value="HTH_LACI_2"/>
    <property type="match status" value="1"/>
</dbReference>
<dbReference type="Gene3D" id="3.40.50.2300">
    <property type="match status" value="2"/>
</dbReference>
<evidence type="ECO:0000256" key="1">
    <source>
        <dbReference type="ARBA" id="ARBA00023015"/>
    </source>
</evidence>
<dbReference type="Pfam" id="PF00356">
    <property type="entry name" value="LacI"/>
    <property type="match status" value="1"/>
</dbReference>
<dbReference type="InterPro" id="IPR010982">
    <property type="entry name" value="Lambda_DNA-bd_dom_sf"/>
</dbReference>
<dbReference type="SUPFAM" id="SSF47413">
    <property type="entry name" value="lambda repressor-like DNA-binding domains"/>
    <property type="match status" value="1"/>
</dbReference>
<dbReference type="InterPro" id="IPR046335">
    <property type="entry name" value="LacI/GalR-like_sensor"/>
</dbReference>
<evidence type="ECO:0000259" key="4">
    <source>
        <dbReference type="PROSITE" id="PS50932"/>
    </source>
</evidence>
<keyword evidence="6" id="KW-1185">Reference proteome</keyword>
<organism evidence="5 6">
    <name type="scientific">Novosphingobium humi</name>
    <dbReference type="NCBI Taxonomy" id="2282397"/>
    <lineage>
        <taxon>Bacteria</taxon>
        <taxon>Pseudomonadati</taxon>
        <taxon>Pseudomonadota</taxon>
        <taxon>Alphaproteobacteria</taxon>
        <taxon>Sphingomonadales</taxon>
        <taxon>Sphingomonadaceae</taxon>
        <taxon>Novosphingobium</taxon>
    </lineage>
</organism>
<gene>
    <name evidence="5" type="ORF">PQ457_03005</name>
</gene>
<sequence length="333" mass="35816">MQRVRNIKELAEVAGVSAGTVSRALAGSELISQATRERIQALAREYGFRPNVMARNLRIQKTGAIGVLIPLGHEAGQPISDPFFITMLAMLADKLTERGYDLLLSRVIPQDMGWLERVATSGRVDGLIVLGQSDQAATLDEVARDYRPLVVWGGHKEGQVHCSVGSDNYLGGQMAARHLIAHGCRKIAFFGDPRALEMTQRLDGVQAALAQAGLDRADVVPAHLVAELAYADIARYLGDASHRPDGIVAASDVIAMTTLRALSEVGLSVPGDVRVVGYDNLPLSEHTVPSLTTISQDLVAGAEHLVDMLMRRIAGEETQSVVMAPELVERMSA</sequence>
<protein>
    <submittedName>
        <fullName evidence="5">LacI family DNA-binding transcriptional regulator</fullName>
    </submittedName>
</protein>
<dbReference type="PANTHER" id="PTHR30146">
    <property type="entry name" value="LACI-RELATED TRANSCRIPTIONAL REPRESSOR"/>
    <property type="match status" value="1"/>
</dbReference>
<dbReference type="GO" id="GO:0003677">
    <property type="term" value="F:DNA binding"/>
    <property type="evidence" value="ECO:0007669"/>
    <property type="project" value="UniProtKB-KW"/>
</dbReference>
<dbReference type="EMBL" id="CP117417">
    <property type="protein sequence ID" value="WCT77959.1"/>
    <property type="molecule type" value="Genomic_DNA"/>
</dbReference>
<dbReference type="Pfam" id="PF13377">
    <property type="entry name" value="Peripla_BP_3"/>
    <property type="match status" value="1"/>
</dbReference>
<keyword evidence="3" id="KW-0804">Transcription</keyword>
<dbReference type="RefSeq" id="WP_273618309.1">
    <property type="nucleotide sequence ID" value="NZ_CP117417.1"/>
</dbReference>
<dbReference type="SUPFAM" id="SSF53822">
    <property type="entry name" value="Periplasmic binding protein-like I"/>
    <property type="match status" value="1"/>
</dbReference>
<evidence type="ECO:0000313" key="6">
    <source>
        <dbReference type="Proteomes" id="UP001218231"/>
    </source>
</evidence>
<name>A0ABY7TXH3_9SPHN</name>
<dbReference type="InterPro" id="IPR000843">
    <property type="entry name" value="HTH_LacI"/>
</dbReference>
<evidence type="ECO:0000313" key="5">
    <source>
        <dbReference type="EMBL" id="WCT77959.1"/>
    </source>
</evidence>
<evidence type="ECO:0000256" key="2">
    <source>
        <dbReference type="ARBA" id="ARBA00023125"/>
    </source>
</evidence>
<feature type="domain" description="HTH lacI-type" evidence="4">
    <location>
        <begin position="5"/>
        <end position="59"/>
    </location>
</feature>
<dbReference type="InterPro" id="IPR028082">
    <property type="entry name" value="Peripla_BP_I"/>
</dbReference>
<keyword evidence="2 5" id="KW-0238">DNA-binding</keyword>
<proteinExistence type="predicted"/>
<dbReference type="PANTHER" id="PTHR30146:SF120">
    <property type="entry name" value="ALANINE RACEMASE"/>
    <property type="match status" value="1"/>
</dbReference>
<dbReference type="SMART" id="SM00354">
    <property type="entry name" value="HTH_LACI"/>
    <property type="match status" value="1"/>
</dbReference>
<dbReference type="CDD" id="cd01392">
    <property type="entry name" value="HTH_LacI"/>
    <property type="match status" value="1"/>
</dbReference>